<gene>
    <name evidence="2" type="ORF">ADK38_26585</name>
</gene>
<keyword evidence="3" id="KW-1185">Reference proteome</keyword>
<evidence type="ECO:0000313" key="2">
    <source>
        <dbReference type="EMBL" id="KOG87231.1"/>
    </source>
</evidence>
<dbReference type="EMBL" id="LGUT01002352">
    <property type="protein sequence ID" value="KOG87231.1"/>
    <property type="molecule type" value="Genomic_DNA"/>
</dbReference>
<feature type="compositionally biased region" description="Basic and acidic residues" evidence="1">
    <location>
        <begin position="63"/>
        <end position="73"/>
    </location>
</feature>
<evidence type="ECO:0000313" key="3">
    <source>
        <dbReference type="Proteomes" id="UP000037020"/>
    </source>
</evidence>
<feature type="region of interest" description="Disordered" evidence="1">
    <location>
        <begin position="37"/>
        <end position="92"/>
    </location>
</feature>
<accession>A0ABR5J1H4</accession>
<proteinExistence type="predicted"/>
<organism evidence="2 3">
    <name type="scientific">Streptomyces varsoviensis</name>
    <dbReference type="NCBI Taxonomy" id="67373"/>
    <lineage>
        <taxon>Bacteria</taxon>
        <taxon>Bacillati</taxon>
        <taxon>Actinomycetota</taxon>
        <taxon>Actinomycetes</taxon>
        <taxon>Kitasatosporales</taxon>
        <taxon>Streptomycetaceae</taxon>
        <taxon>Streptomyces</taxon>
    </lineage>
</organism>
<comment type="caution">
    <text evidence="2">The sequence shown here is derived from an EMBL/GenBank/DDBJ whole genome shotgun (WGS) entry which is preliminary data.</text>
</comment>
<feature type="region of interest" description="Disordered" evidence="1">
    <location>
        <begin position="1"/>
        <end position="22"/>
    </location>
</feature>
<protein>
    <submittedName>
        <fullName evidence="2">Uncharacterized protein</fullName>
    </submittedName>
</protein>
<dbReference type="Proteomes" id="UP000037020">
    <property type="component" value="Unassembled WGS sequence"/>
</dbReference>
<evidence type="ECO:0000256" key="1">
    <source>
        <dbReference type="SAM" id="MobiDB-lite"/>
    </source>
</evidence>
<reference evidence="2 3" key="1">
    <citation type="submission" date="2015-07" db="EMBL/GenBank/DDBJ databases">
        <authorList>
            <person name="Ju K.-S."/>
            <person name="Doroghazi J.R."/>
            <person name="Metcalf W.W."/>
        </authorList>
    </citation>
    <scope>NUCLEOTIDE SEQUENCE [LARGE SCALE GENOMIC DNA]</scope>
    <source>
        <strain evidence="2 3">NRRL B-3589</strain>
    </source>
</reference>
<name>A0ABR5J1H4_9ACTN</name>
<sequence>TAGDEVQRGGRQPRAHGELDEEGVQRVAELATVQHIAPAPQWQGTDQSPHRADRPVQPLHAAHGVEELQERSLGRPLTDRAPNLVSNLVPDI</sequence>
<feature type="non-terminal residue" evidence="2">
    <location>
        <position position="1"/>
    </location>
</feature>